<name>A0A059E536_9PROT</name>
<dbReference type="OrthoDB" id="9759366at2"/>
<dbReference type="STRING" id="1280948.HY36_15030"/>
<dbReference type="InterPro" id="IPR043519">
    <property type="entry name" value="NT_sf"/>
</dbReference>
<proteinExistence type="predicted"/>
<feature type="domain" description="Glutamate-ammonia ligase adenylyltransferase repeated" evidence="7">
    <location>
        <begin position="43"/>
        <end position="233"/>
    </location>
</feature>
<feature type="domain" description="Glutamate-ammonia ligase adenylyltransferase repeated" evidence="7">
    <location>
        <begin position="510"/>
        <end position="728"/>
    </location>
</feature>
<dbReference type="PATRIC" id="fig|1280948.3.peg.1239"/>
<dbReference type="InterPro" id="IPR013546">
    <property type="entry name" value="PII_UdlTrfase/GS_AdlTrfase"/>
</dbReference>
<dbReference type="NCBIfam" id="NF008292">
    <property type="entry name" value="PRK11072.1"/>
    <property type="match status" value="1"/>
</dbReference>
<protein>
    <recommendedName>
        <fullName evidence="11">Glutamine-synthetase adenylyltransferase</fullName>
    </recommendedName>
</protein>
<keyword evidence="4" id="KW-0067">ATP-binding</keyword>
<evidence type="ECO:0008006" key="11">
    <source>
        <dbReference type="Google" id="ProtNLM"/>
    </source>
</evidence>
<evidence type="ECO:0000256" key="6">
    <source>
        <dbReference type="ARBA" id="ARBA00023268"/>
    </source>
</evidence>
<gene>
    <name evidence="9" type="ORF">HY36_15030</name>
</gene>
<feature type="domain" description="PII-uridylyltransferase/Glutamine-synthetase adenylyltransferase" evidence="8">
    <location>
        <begin position="254"/>
        <end position="395"/>
    </location>
</feature>
<dbReference type="GO" id="GO:0008882">
    <property type="term" value="F:[glutamate-ammonia-ligase] adenylyltransferase activity"/>
    <property type="evidence" value="ECO:0007669"/>
    <property type="project" value="InterPro"/>
</dbReference>
<dbReference type="eggNOG" id="COG1391">
    <property type="taxonomic scope" value="Bacteria"/>
</dbReference>
<dbReference type="PANTHER" id="PTHR30621:SF0">
    <property type="entry name" value="BIFUNCTIONAL GLUTAMINE SYNTHETASE ADENYLYLTRANSFERASE_ADENYLYL-REMOVING ENZYME"/>
    <property type="match status" value="1"/>
</dbReference>
<dbReference type="Gene3D" id="3.30.460.10">
    <property type="entry name" value="Beta Polymerase, domain 2"/>
    <property type="match status" value="2"/>
</dbReference>
<sequence length="891" mass="98371">MLTISPIADTPEAALERVLPSAPYLRRLHETGTRGHWRDALQAVRDIPADLPEAEAMTVMRKAKAQLHLSLAAEDLSGILPVMSVTRALSEFAEACLEAALRVTLARRGVGGAGIFAVALGKMGAYELNYSSDIDICVFYEPGVFMAGDYEAGETAQRIARDIVRIMQELTGDGYVFRTDLRLRPDPSSTPLAVSTRMADLYYESVGQNWERMVWIKGRPTAGDRESAARFLKILSPFVWRRNLDYWAIGDIQAIKRMINSKVGRADFETVSPDVKLGPGGIREIEFFAQTQQLILGGRQPELRDNSTLGALAALTKAGVVEPDTADELNTAYLALRNLEHRVQMRRDEQTHIVPAGEDDRRDVALMSGYDDLAAFDRDLQATRRCVQAHYDRLFAHEDRALEDHSLGNLVFTGVDDDPGTIETLASLGFSNPSAAIDTIRNWHRGRVPATRTARGRELLTALLPGMLAAMGKTGEADEAFRWFSRFFEGLSSGVQTLSMLLAEQTLLDDLVSTLALAPRLAQILSRRPDLLEALVSNQEPSRPVIDEHVSFDGALDSWRRYHREQNFLIGHRLLHGLIQARDAGTHWSDLADDTIREMAAAAERETANRYGPRPGSWAVFAMGKLGGRELTAGSDLDLIVIYDADPMEAQTWYTRFTQRLITALTAPTAEGDLYEVDMRLRPSGGAGPVAVSVPAFERYQNKDAWTWEHMALTRLRPVAGNEALSHQIMTIACEAIVSRAAKDDGTIARDVSDMRQRLYREKPGKGLWDLKTAEGGLVDAEFVVQQDMLLSGKPEAIRANTREAIAHSTLPDAERSMLIEGVTFLQSLQQVHRLALGSDVQAGVMPEGLKDRLCRSVGVDSFAALEAEISSLKSRVHALCAEKLHLPATD</sequence>
<keyword evidence="6" id="KW-0511">Multifunctional enzyme</keyword>
<evidence type="ECO:0000313" key="10">
    <source>
        <dbReference type="Proteomes" id="UP000024547"/>
    </source>
</evidence>
<dbReference type="PANTHER" id="PTHR30621">
    <property type="entry name" value="GLUTAMINE SYNTHETASE ADENYLYLTRANSFERASE"/>
    <property type="match status" value="1"/>
</dbReference>
<dbReference type="InterPro" id="IPR005190">
    <property type="entry name" value="GlnE_rpt_dom"/>
</dbReference>
<organism evidence="9 10">
    <name type="scientific">Hyphomonas atlantica</name>
    <dbReference type="NCBI Taxonomy" id="1280948"/>
    <lineage>
        <taxon>Bacteria</taxon>
        <taxon>Pseudomonadati</taxon>
        <taxon>Pseudomonadota</taxon>
        <taxon>Alphaproteobacteria</taxon>
        <taxon>Hyphomonadales</taxon>
        <taxon>Hyphomonadaceae</taxon>
        <taxon>Hyphomonas</taxon>
    </lineage>
</organism>
<dbReference type="InterPro" id="IPR023057">
    <property type="entry name" value="GlnE"/>
</dbReference>
<dbReference type="Gene3D" id="1.20.120.1510">
    <property type="match status" value="1"/>
</dbReference>
<dbReference type="Pfam" id="PF03710">
    <property type="entry name" value="GlnE"/>
    <property type="match status" value="2"/>
</dbReference>
<dbReference type="GeneID" id="92500269"/>
<evidence type="ECO:0000259" key="8">
    <source>
        <dbReference type="Pfam" id="PF08335"/>
    </source>
</evidence>
<dbReference type="Pfam" id="PF08335">
    <property type="entry name" value="GlnD_UR_UTase"/>
    <property type="match status" value="2"/>
</dbReference>
<dbReference type="RefSeq" id="WP_051602549.1">
    <property type="nucleotide sequence ID" value="NZ_AWFH01000007.1"/>
</dbReference>
<keyword evidence="3" id="KW-0547">Nucleotide-binding</keyword>
<feature type="domain" description="PII-uridylyltransferase/Glutamine-synthetase adenylyltransferase" evidence="8">
    <location>
        <begin position="766"/>
        <end position="883"/>
    </location>
</feature>
<keyword evidence="10" id="KW-1185">Reference proteome</keyword>
<dbReference type="EMBL" id="AWFH01000007">
    <property type="protein sequence ID" value="KCZ63044.1"/>
    <property type="molecule type" value="Genomic_DNA"/>
</dbReference>
<evidence type="ECO:0000313" key="9">
    <source>
        <dbReference type="EMBL" id="KCZ63044.1"/>
    </source>
</evidence>
<dbReference type="GO" id="GO:0005829">
    <property type="term" value="C:cytosol"/>
    <property type="evidence" value="ECO:0007669"/>
    <property type="project" value="TreeGrafter"/>
</dbReference>
<dbReference type="Gene3D" id="1.20.120.330">
    <property type="entry name" value="Nucleotidyltransferases domain 2"/>
    <property type="match status" value="2"/>
</dbReference>
<evidence type="ECO:0000256" key="5">
    <source>
        <dbReference type="ARBA" id="ARBA00022842"/>
    </source>
</evidence>
<dbReference type="SUPFAM" id="SSF81301">
    <property type="entry name" value="Nucleotidyltransferase"/>
    <property type="match status" value="2"/>
</dbReference>
<dbReference type="AlphaFoldDB" id="A0A059E536"/>
<dbReference type="GO" id="GO:0000820">
    <property type="term" value="P:regulation of glutamine family amino acid metabolic process"/>
    <property type="evidence" value="ECO:0007669"/>
    <property type="project" value="TreeGrafter"/>
</dbReference>
<reference evidence="9 10" key="1">
    <citation type="journal article" date="2014" name="Antonie Van Leeuwenhoek">
        <title>Hyphomonas beringensis sp. nov. and Hyphomonas chukchiensis sp. nov., isolated from surface seawater of the Bering Sea and Chukchi Sea.</title>
        <authorList>
            <person name="Li C."/>
            <person name="Lai Q."/>
            <person name="Li G."/>
            <person name="Dong C."/>
            <person name="Wang J."/>
            <person name="Liao Y."/>
            <person name="Shao Z."/>
        </authorList>
    </citation>
    <scope>NUCLEOTIDE SEQUENCE [LARGE SCALE GENOMIC DNA]</scope>
    <source>
        <strain evidence="9 10">22II1-22F38</strain>
    </source>
</reference>
<dbReference type="SUPFAM" id="SSF81593">
    <property type="entry name" value="Nucleotidyltransferase substrate binding subunit/domain"/>
    <property type="match status" value="2"/>
</dbReference>
<accession>A0A059E536</accession>
<keyword evidence="2" id="KW-0548">Nucleotidyltransferase</keyword>
<evidence type="ECO:0000256" key="4">
    <source>
        <dbReference type="ARBA" id="ARBA00022840"/>
    </source>
</evidence>
<dbReference type="GO" id="GO:0005524">
    <property type="term" value="F:ATP binding"/>
    <property type="evidence" value="ECO:0007669"/>
    <property type="project" value="UniProtKB-KW"/>
</dbReference>
<evidence type="ECO:0000256" key="2">
    <source>
        <dbReference type="ARBA" id="ARBA00022695"/>
    </source>
</evidence>
<keyword evidence="1" id="KW-0808">Transferase</keyword>
<dbReference type="CDD" id="cd05401">
    <property type="entry name" value="NT_GlnE_GlnD_like"/>
    <property type="match status" value="2"/>
</dbReference>
<dbReference type="NCBIfam" id="NF010706">
    <property type="entry name" value="PRK14108.1"/>
    <property type="match status" value="1"/>
</dbReference>
<evidence type="ECO:0000259" key="7">
    <source>
        <dbReference type="Pfam" id="PF03710"/>
    </source>
</evidence>
<evidence type="ECO:0000256" key="1">
    <source>
        <dbReference type="ARBA" id="ARBA00022679"/>
    </source>
</evidence>
<evidence type="ECO:0000256" key="3">
    <source>
        <dbReference type="ARBA" id="ARBA00022741"/>
    </source>
</evidence>
<keyword evidence="5" id="KW-0460">Magnesium</keyword>
<dbReference type="Proteomes" id="UP000024547">
    <property type="component" value="Unassembled WGS sequence"/>
</dbReference>
<comment type="caution">
    <text evidence="9">The sequence shown here is derived from an EMBL/GenBank/DDBJ whole genome shotgun (WGS) entry which is preliminary data.</text>
</comment>